<dbReference type="AlphaFoldDB" id="A0A5B7HU29"/>
<name>A0A5B7HU29_PORTR</name>
<feature type="chain" id="PRO_5022965754" evidence="1">
    <location>
        <begin position="19"/>
        <end position="59"/>
    </location>
</feature>
<evidence type="ECO:0000313" key="3">
    <source>
        <dbReference type="Proteomes" id="UP000324222"/>
    </source>
</evidence>
<feature type="signal peptide" evidence="1">
    <location>
        <begin position="1"/>
        <end position="18"/>
    </location>
</feature>
<protein>
    <submittedName>
        <fullName evidence="2">Uncharacterized protein</fullName>
    </submittedName>
</protein>
<organism evidence="2 3">
    <name type="scientific">Portunus trituberculatus</name>
    <name type="common">Swimming crab</name>
    <name type="synonym">Neptunus trituberculatus</name>
    <dbReference type="NCBI Taxonomy" id="210409"/>
    <lineage>
        <taxon>Eukaryota</taxon>
        <taxon>Metazoa</taxon>
        <taxon>Ecdysozoa</taxon>
        <taxon>Arthropoda</taxon>
        <taxon>Crustacea</taxon>
        <taxon>Multicrustacea</taxon>
        <taxon>Malacostraca</taxon>
        <taxon>Eumalacostraca</taxon>
        <taxon>Eucarida</taxon>
        <taxon>Decapoda</taxon>
        <taxon>Pleocyemata</taxon>
        <taxon>Brachyura</taxon>
        <taxon>Eubrachyura</taxon>
        <taxon>Portunoidea</taxon>
        <taxon>Portunidae</taxon>
        <taxon>Portuninae</taxon>
        <taxon>Portunus</taxon>
    </lineage>
</organism>
<reference evidence="2 3" key="1">
    <citation type="submission" date="2019-05" db="EMBL/GenBank/DDBJ databases">
        <title>Another draft genome of Portunus trituberculatus and its Hox gene families provides insights of decapod evolution.</title>
        <authorList>
            <person name="Jeong J.-H."/>
            <person name="Song I."/>
            <person name="Kim S."/>
            <person name="Choi T."/>
            <person name="Kim D."/>
            <person name="Ryu S."/>
            <person name="Kim W."/>
        </authorList>
    </citation>
    <scope>NUCLEOTIDE SEQUENCE [LARGE SCALE GENOMIC DNA]</scope>
    <source>
        <tissue evidence="2">Muscle</tissue>
    </source>
</reference>
<sequence length="59" mass="6313">MLWEPRFSLLLLVALKYAVPKTSLSARSQGTASQASATFSFRVAQRATGCARDSTVPPA</sequence>
<accession>A0A5B7HU29</accession>
<dbReference type="Proteomes" id="UP000324222">
    <property type="component" value="Unassembled WGS sequence"/>
</dbReference>
<keyword evidence="3" id="KW-1185">Reference proteome</keyword>
<keyword evidence="1" id="KW-0732">Signal</keyword>
<proteinExistence type="predicted"/>
<evidence type="ECO:0000256" key="1">
    <source>
        <dbReference type="SAM" id="SignalP"/>
    </source>
</evidence>
<dbReference type="EMBL" id="VSRR010035372">
    <property type="protein sequence ID" value="MPC72767.1"/>
    <property type="molecule type" value="Genomic_DNA"/>
</dbReference>
<evidence type="ECO:0000313" key="2">
    <source>
        <dbReference type="EMBL" id="MPC72767.1"/>
    </source>
</evidence>
<comment type="caution">
    <text evidence="2">The sequence shown here is derived from an EMBL/GenBank/DDBJ whole genome shotgun (WGS) entry which is preliminary data.</text>
</comment>
<gene>
    <name evidence="2" type="ORF">E2C01_067080</name>
</gene>